<dbReference type="Pfam" id="PF04801">
    <property type="entry name" value="RPC5"/>
    <property type="match status" value="2"/>
</dbReference>
<feature type="region of interest" description="Disordered" evidence="1">
    <location>
        <begin position="310"/>
        <end position="432"/>
    </location>
</feature>
<evidence type="ECO:0000313" key="3">
    <source>
        <dbReference type="Proteomes" id="UP001628179"/>
    </source>
</evidence>
<dbReference type="EMBL" id="BAAFSV010000005">
    <property type="protein sequence ID" value="GAB1319674.1"/>
    <property type="molecule type" value="Genomic_DNA"/>
</dbReference>
<comment type="caution">
    <text evidence="2">The sequence shown here is derived from an EMBL/GenBank/DDBJ whole genome shotgun (WGS) entry which is preliminary data.</text>
</comment>
<keyword evidence="3" id="KW-1185">Reference proteome</keyword>
<dbReference type="RefSeq" id="XP_070921404.1">
    <property type="nucleotide sequence ID" value="XM_071065303.1"/>
</dbReference>
<feature type="compositionally biased region" description="Low complexity" evidence="1">
    <location>
        <begin position="222"/>
        <end position="242"/>
    </location>
</feature>
<proteinExistence type="predicted"/>
<feature type="region of interest" description="Disordered" evidence="1">
    <location>
        <begin position="1"/>
        <end position="20"/>
    </location>
</feature>
<feature type="compositionally biased region" description="Low complexity" evidence="1">
    <location>
        <begin position="401"/>
        <end position="432"/>
    </location>
</feature>
<dbReference type="Proteomes" id="UP001628179">
    <property type="component" value="Unassembled WGS sequence"/>
</dbReference>
<name>A0ABQ0GPP0_9PEZI</name>
<feature type="region of interest" description="Disordered" evidence="1">
    <location>
        <begin position="211"/>
        <end position="243"/>
    </location>
</feature>
<gene>
    <name evidence="2" type="ORF">MFIFM68171_09884</name>
</gene>
<sequence length="432" mass="45196">MSTSEPPRGAPAASKDDDDDPIVASYSVFLKPPLPEHRNLVVFQYVTKTAQDPGQVRMPRVMELRVKPSTGMYEVDVPIDTMEAYDRNKGMAWGAAMKKSMETKKGGSLGLAGGFNIAATPNPAAGRGGRRGAGASNEDDGAQLSWAEAVKQDKVLRAQTFGGGRSAEQHTREMVGVFQGKNIHLTPISHIVQLRPVPHHLDAATEQERLARAPPSAGGGATSSTGAAATATTTSSATTGAGEKAAGRAIHMALKSAMDESGGVAAETMADRLRRVQTESWRRMEWVHDEAELAWEAYNECLLMRSDKRTAGAGDDGGDGRAENGNGKGKEPEELQPGTGTGTDGGADDSGAPDLAERVARLRTEWGEAELLQAISTVRRPTGSAGDSEEDVEEVVKPEPGAGRSGAASGTAAPKRGAGTRAASRGGTMEID</sequence>
<protein>
    <submittedName>
        <fullName evidence="2">Uncharacterized protein</fullName>
    </submittedName>
</protein>
<evidence type="ECO:0000256" key="1">
    <source>
        <dbReference type="SAM" id="MobiDB-lite"/>
    </source>
</evidence>
<accession>A0ABQ0GPP0</accession>
<reference evidence="2 3" key="1">
    <citation type="submission" date="2024-09" db="EMBL/GenBank/DDBJ databases">
        <title>Itraconazole resistance in Madurella fahalii resulting from another homologue of gene encoding cytochrome P450 14-alpha sterol demethylase (CYP51).</title>
        <authorList>
            <person name="Yoshioka I."/>
            <person name="Fahal A.H."/>
            <person name="Kaneko S."/>
            <person name="Yaguchi T."/>
        </authorList>
    </citation>
    <scope>NUCLEOTIDE SEQUENCE [LARGE SCALE GENOMIC DNA]</scope>
    <source>
        <strain evidence="2 3">IFM 68171</strain>
    </source>
</reference>
<evidence type="ECO:0000313" key="2">
    <source>
        <dbReference type="EMBL" id="GAB1319674.1"/>
    </source>
</evidence>
<dbReference type="InterPro" id="IPR006886">
    <property type="entry name" value="RNA_pol_III_Rpc5"/>
</dbReference>
<dbReference type="GeneID" id="98180626"/>
<dbReference type="PANTHER" id="PTHR12069:SF0">
    <property type="entry name" value="DNA-DIRECTED RNA POLYMERASE III SUBUNIT RPC5"/>
    <property type="match status" value="1"/>
</dbReference>
<organism evidence="2 3">
    <name type="scientific">Madurella fahalii</name>
    <dbReference type="NCBI Taxonomy" id="1157608"/>
    <lineage>
        <taxon>Eukaryota</taxon>
        <taxon>Fungi</taxon>
        <taxon>Dikarya</taxon>
        <taxon>Ascomycota</taxon>
        <taxon>Pezizomycotina</taxon>
        <taxon>Sordariomycetes</taxon>
        <taxon>Sordariomycetidae</taxon>
        <taxon>Sordariales</taxon>
        <taxon>Sordariales incertae sedis</taxon>
        <taxon>Madurella</taxon>
    </lineage>
</organism>
<dbReference type="PANTHER" id="PTHR12069">
    <property type="entry name" value="DNA-DIRECTED RNA POLYMERASES III 80 KDA POLYPEPTIDE RNA POLYMERASE III SUBUNIT 5"/>
    <property type="match status" value="1"/>
</dbReference>
<feature type="compositionally biased region" description="Basic and acidic residues" evidence="1">
    <location>
        <begin position="318"/>
        <end position="333"/>
    </location>
</feature>
<feature type="compositionally biased region" description="Basic and acidic residues" evidence="1">
    <location>
        <begin position="355"/>
        <end position="366"/>
    </location>
</feature>